<evidence type="ECO:0000259" key="5">
    <source>
        <dbReference type="Pfam" id="PF00205"/>
    </source>
</evidence>
<dbReference type="GO" id="GO:0005948">
    <property type="term" value="C:acetolactate synthase complex"/>
    <property type="evidence" value="ECO:0007669"/>
    <property type="project" value="TreeGrafter"/>
</dbReference>
<dbReference type="Pfam" id="PF02776">
    <property type="entry name" value="TPP_enzyme_N"/>
    <property type="match status" value="1"/>
</dbReference>
<comment type="caution">
    <text evidence="8">The sequence shown here is derived from an EMBL/GenBank/DDBJ whole genome shotgun (WGS) entry which is preliminary data.</text>
</comment>
<feature type="domain" description="Thiamine pyrophosphate enzyme central" evidence="5">
    <location>
        <begin position="202"/>
        <end position="331"/>
    </location>
</feature>
<gene>
    <name evidence="8" type="ORF">GJQ57_17430</name>
</gene>
<dbReference type="Gene3D" id="3.40.50.970">
    <property type="match status" value="2"/>
</dbReference>
<dbReference type="InterPro" id="IPR045229">
    <property type="entry name" value="TPP_enz"/>
</dbReference>
<proteinExistence type="inferred from homology"/>
<dbReference type="Pfam" id="PF00205">
    <property type="entry name" value="TPP_enzyme_M"/>
    <property type="match status" value="1"/>
</dbReference>
<dbReference type="InterPro" id="IPR012001">
    <property type="entry name" value="Thiamin_PyroP_enz_TPP-bd_dom"/>
</dbReference>
<comment type="similarity">
    <text evidence="1 3">Belongs to the TPP enzyme family.</text>
</comment>
<dbReference type="Proteomes" id="UP000441032">
    <property type="component" value="Unassembled WGS sequence"/>
</dbReference>
<dbReference type="GO" id="GO:0009097">
    <property type="term" value="P:isoleucine biosynthetic process"/>
    <property type="evidence" value="ECO:0007669"/>
    <property type="project" value="TreeGrafter"/>
</dbReference>
<dbReference type="GO" id="GO:0050660">
    <property type="term" value="F:flavin adenine dinucleotide binding"/>
    <property type="evidence" value="ECO:0007669"/>
    <property type="project" value="TreeGrafter"/>
</dbReference>
<evidence type="ECO:0000259" key="6">
    <source>
        <dbReference type="Pfam" id="PF02775"/>
    </source>
</evidence>
<dbReference type="SUPFAM" id="SSF52518">
    <property type="entry name" value="Thiamin diphosphate-binding fold (THDP-binding)"/>
    <property type="match status" value="2"/>
</dbReference>
<evidence type="ECO:0000256" key="4">
    <source>
        <dbReference type="SAM" id="MobiDB-lite"/>
    </source>
</evidence>
<name>A0A7X2HPV3_RALPI</name>
<dbReference type="PANTHER" id="PTHR18968">
    <property type="entry name" value="THIAMINE PYROPHOSPHATE ENZYMES"/>
    <property type="match status" value="1"/>
</dbReference>
<dbReference type="RefSeq" id="WP_154207672.1">
    <property type="nucleotide sequence ID" value="NZ_WJYN01000006.1"/>
</dbReference>
<evidence type="ECO:0000256" key="1">
    <source>
        <dbReference type="ARBA" id="ARBA00007812"/>
    </source>
</evidence>
<dbReference type="GO" id="GO:0003984">
    <property type="term" value="F:acetolactate synthase activity"/>
    <property type="evidence" value="ECO:0007669"/>
    <property type="project" value="TreeGrafter"/>
</dbReference>
<dbReference type="GO" id="GO:0009099">
    <property type="term" value="P:L-valine biosynthetic process"/>
    <property type="evidence" value="ECO:0007669"/>
    <property type="project" value="TreeGrafter"/>
</dbReference>
<sequence>MLNRQQQEQQLVTVGHAIAAFLEACEVKAAFGVISIHNMPILDAMGERGKIRFIMARGEAGGANMADAYARTTGGLGVCLTSTGTAAGNAAGAMVEALTAGTPLLHITGQIETPYLDQSLAYIHEAPDQLTMLKAVSKAAFRVRSADTAISTMKLAVQTALTAPAGPVSVEIPIDIQAALIPMPDDLRPLLVPQHVPSAHALDELAERLSRARRPMLWLGGGARHAAKQVKRLMDLGFGVVTSTQGRGIVPEDDPRSLGAFNLHKPVEAFYQTCDAMVVVGSRLRGNETLKYELKLPRPLYRIDADASAEGRCYASDYFVCGDSALALDGLADRLEKKMQIDATFAADLGAAHEAAVGGLIDGLGPYAKLVEALQAAVGREFNWVRDVTVSNSTWGNRQLRIFDSRAGVHALGGGIGQGLAMGIGAAIGAAATGSGKTTFCLAGDGGFILNLGELATAVQERANLVIVLMNDKGYGVIKNIQDAQYGGRRHYVDLHTPDYAALAQSLQLRHRRVSDLADVGSALKEAASGEGPFLVEIDMLSIGSFKTIFAGPPVNQQAKDGQGERAASCATEGTTVVA</sequence>
<evidence type="ECO:0000313" key="9">
    <source>
        <dbReference type="Proteomes" id="UP000441032"/>
    </source>
</evidence>
<dbReference type="Gene3D" id="3.40.50.1220">
    <property type="entry name" value="TPP-binding domain"/>
    <property type="match status" value="1"/>
</dbReference>
<feature type="region of interest" description="Disordered" evidence="4">
    <location>
        <begin position="557"/>
        <end position="579"/>
    </location>
</feature>
<dbReference type="InterPro" id="IPR029035">
    <property type="entry name" value="DHS-like_NAD/FAD-binding_dom"/>
</dbReference>
<dbReference type="SUPFAM" id="SSF52467">
    <property type="entry name" value="DHS-like NAD/FAD-binding domain"/>
    <property type="match status" value="1"/>
</dbReference>
<dbReference type="NCBIfam" id="NF005470">
    <property type="entry name" value="PRK07064.1"/>
    <property type="match status" value="1"/>
</dbReference>
<accession>A0A7X2HPV3</accession>
<reference evidence="8 9" key="1">
    <citation type="submission" date="2019-11" db="EMBL/GenBank/DDBJ databases">
        <title>Phenotypic characterization of an OXA-22 and OXA-60 co-producing Ralstonia pickettii clinical strain.</title>
        <authorList>
            <person name="He F."/>
        </authorList>
    </citation>
    <scope>NUCLEOTIDE SEQUENCE [LARGE SCALE GENOMIC DNA]</scope>
    <source>
        <strain evidence="8 9">PSLESD1</strain>
    </source>
</reference>
<dbReference type="AlphaFoldDB" id="A0A7X2HPV3"/>
<dbReference type="InterPro" id="IPR029061">
    <property type="entry name" value="THDP-binding"/>
</dbReference>
<evidence type="ECO:0000313" key="8">
    <source>
        <dbReference type="EMBL" id="MRT00427.1"/>
    </source>
</evidence>
<evidence type="ECO:0000256" key="2">
    <source>
        <dbReference type="ARBA" id="ARBA00023052"/>
    </source>
</evidence>
<dbReference type="PANTHER" id="PTHR18968:SF13">
    <property type="entry name" value="ACETOLACTATE SYNTHASE CATALYTIC SUBUNIT, MITOCHONDRIAL"/>
    <property type="match status" value="1"/>
</dbReference>
<protein>
    <submittedName>
        <fullName evidence="8">Thiamine pyrophosphate-binding protein</fullName>
    </submittedName>
</protein>
<evidence type="ECO:0000256" key="3">
    <source>
        <dbReference type="RuleBase" id="RU362132"/>
    </source>
</evidence>
<dbReference type="InterPro" id="IPR012000">
    <property type="entry name" value="Thiamin_PyroP_enz_cen_dom"/>
</dbReference>
<dbReference type="Pfam" id="PF02775">
    <property type="entry name" value="TPP_enzyme_C"/>
    <property type="match status" value="1"/>
</dbReference>
<dbReference type="InterPro" id="IPR011766">
    <property type="entry name" value="TPP_enzyme_TPP-bd"/>
</dbReference>
<feature type="domain" description="Thiamine pyrophosphate enzyme TPP-binding" evidence="6">
    <location>
        <begin position="395"/>
        <end position="538"/>
    </location>
</feature>
<evidence type="ECO:0000259" key="7">
    <source>
        <dbReference type="Pfam" id="PF02776"/>
    </source>
</evidence>
<dbReference type="CDD" id="cd00568">
    <property type="entry name" value="TPP_enzymes"/>
    <property type="match status" value="1"/>
</dbReference>
<dbReference type="GO" id="GO:0000287">
    <property type="term" value="F:magnesium ion binding"/>
    <property type="evidence" value="ECO:0007669"/>
    <property type="project" value="InterPro"/>
</dbReference>
<dbReference type="EMBL" id="WJYN01000006">
    <property type="protein sequence ID" value="MRT00427.1"/>
    <property type="molecule type" value="Genomic_DNA"/>
</dbReference>
<dbReference type="GO" id="GO:0030976">
    <property type="term" value="F:thiamine pyrophosphate binding"/>
    <property type="evidence" value="ECO:0007669"/>
    <property type="project" value="InterPro"/>
</dbReference>
<keyword evidence="2 3" id="KW-0786">Thiamine pyrophosphate</keyword>
<organism evidence="8 9">
    <name type="scientific">Ralstonia pickettii</name>
    <name type="common">Burkholderia pickettii</name>
    <dbReference type="NCBI Taxonomy" id="329"/>
    <lineage>
        <taxon>Bacteria</taxon>
        <taxon>Pseudomonadati</taxon>
        <taxon>Pseudomonadota</taxon>
        <taxon>Betaproteobacteria</taxon>
        <taxon>Burkholderiales</taxon>
        <taxon>Burkholderiaceae</taxon>
        <taxon>Ralstonia</taxon>
    </lineage>
</organism>
<dbReference type="CDD" id="cd07035">
    <property type="entry name" value="TPP_PYR_POX_like"/>
    <property type="match status" value="1"/>
</dbReference>
<feature type="domain" description="Thiamine pyrophosphate enzyme N-terminal TPP-binding" evidence="7">
    <location>
        <begin position="13"/>
        <end position="129"/>
    </location>
</feature>